<dbReference type="PANTHER" id="PTHR47942">
    <property type="entry name" value="TETRATRICOPEPTIDE REPEAT (TPR)-LIKE SUPERFAMILY PROTEIN-RELATED"/>
    <property type="match status" value="1"/>
</dbReference>
<feature type="compositionally biased region" description="Polar residues" evidence="3">
    <location>
        <begin position="29"/>
        <end position="43"/>
    </location>
</feature>
<organism evidence="4 5">
    <name type="scientific">Camellia sinensis var. sinensis</name>
    <name type="common">China tea</name>
    <dbReference type="NCBI Taxonomy" id="542762"/>
    <lineage>
        <taxon>Eukaryota</taxon>
        <taxon>Viridiplantae</taxon>
        <taxon>Streptophyta</taxon>
        <taxon>Embryophyta</taxon>
        <taxon>Tracheophyta</taxon>
        <taxon>Spermatophyta</taxon>
        <taxon>Magnoliopsida</taxon>
        <taxon>eudicotyledons</taxon>
        <taxon>Gunneridae</taxon>
        <taxon>Pentapetalae</taxon>
        <taxon>asterids</taxon>
        <taxon>Ericales</taxon>
        <taxon>Theaceae</taxon>
        <taxon>Camellia</taxon>
    </lineage>
</organism>
<dbReference type="InterPro" id="IPR011990">
    <property type="entry name" value="TPR-like_helical_dom_sf"/>
</dbReference>
<evidence type="ECO:0000256" key="2">
    <source>
        <dbReference type="PROSITE-ProRule" id="PRU00708"/>
    </source>
</evidence>
<feature type="repeat" description="PPR" evidence="2">
    <location>
        <begin position="336"/>
        <end position="370"/>
    </location>
</feature>
<gene>
    <name evidence="4" type="ORF">TEA_016914</name>
</gene>
<evidence type="ECO:0000256" key="3">
    <source>
        <dbReference type="SAM" id="MobiDB-lite"/>
    </source>
</evidence>
<feature type="repeat" description="PPR" evidence="2">
    <location>
        <begin position="371"/>
        <end position="405"/>
    </location>
</feature>
<evidence type="ECO:0008006" key="6">
    <source>
        <dbReference type="Google" id="ProtNLM"/>
    </source>
</evidence>
<evidence type="ECO:0000313" key="4">
    <source>
        <dbReference type="EMBL" id="THG14877.1"/>
    </source>
</evidence>
<dbReference type="InterPro" id="IPR051222">
    <property type="entry name" value="PPR/CCM1_RNA-binding"/>
</dbReference>
<dbReference type="Gene3D" id="1.25.40.10">
    <property type="entry name" value="Tetratricopeptide repeat domain"/>
    <property type="match status" value="2"/>
</dbReference>
<keyword evidence="5" id="KW-1185">Reference proteome</keyword>
<dbReference type="Pfam" id="PF13041">
    <property type="entry name" value="PPR_2"/>
    <property type="match status" value="2"/>
</dbReference>
<feature type="compositionally biased region" description="Basic and acidic residues" evidence="3">
    <location>
        <begin position="1"/>
        <end position="13"/>
    </location>
</feature>
<dbReference type="STRING" id="542762.A0A4V3WP37"/>
<accession>A0A4V3WP37</accession>
<dbReference type="Proteomes" id="UP000306102">
    <property type="component" value="Unassembled WGS sequence"/>
</dbReference>
<dbReference type="AlphaFoldDB" id="A0A4V3WP37"/>
<keyword evidence="1" id="KW-0677">Repeat</keyword>
<dbReference type="NCBIfam" id="TIGR00756">
    <property type="entry name" value="PPR"/>
    <property type="match status" value="2"/>
</dbReference>
<dbReference type="InterPro" id="IPR002885">
    <property type="entry name" value="PPR_rpt"/>
</dbReference>
<comment type="caution">
    <text evidence="4">The sequence shown here is derived from an EMBL/GenBank/DDBJ whole genome shotgun (WGS) entry which is preliminary data.</text>
</comment>
<feature type="repeat" description="PPR" evidence="2">
    <location>
        <begin position="227"/>
        <end position="262"/>
    </location>
</feature>
<evidence type="ECO:0000313" key="5">
    <source>
        <dbReference type="Proteomes" id="UP000306102"/>
    </source>
</evidence>
<dbReference type="PROSITE" id="PS51375">
    <property type="entry name" value="PPR"/>
    <property type="match status" value="3"/>
</dbReference>
<evidence type="ECO:0000256" key="1">
    <source>
        <dbReference type="ARBA" id="ARBA00022737"/>
    </source>
</evidence>
<name>A0A4V3WP37_CAMSN</name>
<dbReference type="PANTHER" id="PTHR47942:SF7">
    <property type="entry name" value="OS02G0711100 PROTEIN"/>
    <property type="match status" value="1"/>
</dbReference>
<dbReference type="EMBL" id="SDRB02005055">
    <property type="protein sequence ID" value="THG14877.1"/>
    <property type="molecule type" value="Genomic_DNA"/>
</dbReference>
<proteinExistence type="predicted"/>
<protein>
    <recommendedName>
        <fullName evidence="6">Pentacotripeptide-repeat region of PRORP domain-containing protein</fullName>
    </recommendedName>
</protein>
<reference evidence="4 5" key="1">
    <citation type="journal article" date="2018" name="Proc. Natl. Acad. Sci. U.S.A.">
        <title>Draft genome sequence of Camellia sinensis var. sinensis provides insights into the evolution of the tea genome and tea quality.</title>
        <authorList>
            <person name="Wei C."/>
            <person name="Yang H."/>
            <person name="Wang S."/>
            <person name="Zhao J."/>
            <person name="Liu C."/>
            <person name="Gao L."/>
            <person name="Xia E."/>
            <person name="Lu Y."/>
            <person name="Tai Y."/>
            <person name="She G."/>
            <person name="Sun J."/>
            <person name="Cao H."/>
            <person name="Tong W."/>
            <person name="Gao Q."/>
            <person name="Li Y."/>
            <person name="Deng W."/>
            <person name="Jiang X."/>
            <person name="Wang W."/>
            <person name="Chen Q."/>
            <person name="Zhang S."/>
            <person name="Li H."/>
            <person name="Wu J."/>
            <person name="Wang P."/>
            <person name="Li P."/>
            <person name="Shi C."/>
            <person name="Zheng F."/>
            <person name="Jian J."/>
            <person name="Huang B."/>
            <person name="Shan D."/>
            <person name="Shi M."/>
            <person name="Fang C."/>
            <person name="Yue Y."/>
            <person name="Li F."/>
            <person name="Li D."/>
            <person name="Wei S."/>
            <person name="Han B."/>
            <person name="Jiang C."/>
            <person name="Yin Y."/>
            <person name="Xia T."/>
            <person name="Zhang Z."/>
            <person name="Bennetzen J.L."/>
            <person name="Zhao S."/>
            <person name="Wan X."/>
        </authorList>
    </citation>
    <scope>NUCLEOTIDE SEQUENCE [LARGE SCALE GENOMIC DNA]</scope>
    <source>
        <strain evidence="5">cv. Shuchazao</strain>
        <tissue evidence="4">Leaf</tissue>
    </source>
</reference>
<sequence>MGRDKKRSHRDDSSSSSSNFDHRKKHHSSSTTANPPPISSQQRTGKHPTFVSHLETPNLHPKVKLLCEIIANTHSLSVENVLDDTGIRVSQEDVEQVLKLSYGFPGPAVKFFRWSGFQLNDKHSPYAWNLVVDLLGKNCLFDAMWDAIKSMKKGGLISLATFASVFSSYVAVDRVEDAIMTFEVMDQYACPPDIVALNSLLSAICRDGKTAKAREFLRIAKDKIRPDADTYAILLEGCENERDVVSARQTFSEMVVEMGWDPKNVPAYDTFLTTLLKGPDGMREVLKFFDTMKERRCYPGMNFLKVALEECVRTGDAKGAWLLWESMVGRIGFRPDTPMYNSMIALHCYVKETDVARRFLDEMVFHGAFPDTQTYNVYFQFLIKSKKVRDALVVFTEMTKNECVPSHANCSSAVKMFMDHGDAYMAIKVWKCMIDSYHSDLDETGNLLVMGLRDTNRVPEAVKYAEDMIDRGIKLNSSTLSKLKQSLSKLGKGYVYDELLRKWKAR</sequence>
<feature type="region of interest" description="Disordered" evidence="3">
    <location>
        <begin position="1"/>
        <end position="53"/>
    </location>
</feature>
<dbReference type="Pfam" id="PF01535">
    <property type="entry name" value="PPR"/>
    <property type="match status" value="1"/>
</dbReference>